<dbReference type="PaxDb" id="3708-A0A078INZ4"/>
<reference evidence="2 3" key="1">
    <citation type="journal article" date="2014" name="Science">
        <title>Plant genetics. Early allopolyploid evolution in the post-Neolithic Brassica napus oilseed genome.</title>
        <authorList>
            <person name="Chalhoub B."/>
            <person name="Denoeud F."/>
            <person name="Liu S."/>
            <person name="Parkin I.A."/>
            <person name="Tang H."/>
            <person name="Wang X."/>
            <person name="Chiquet J."/>
            <person name="Belcram H."/>
            <person name="Tong C."/>
            <person name="Samans B."/>
            <person name="Correa M."/>
            <person name="Da Silva C."/>
            <person name="Just J."/>
            <person name="Falentin C."/>
            <person name="Koh C.S."/>
            <person name="Le Clainche I."/>
            <person name="Bernard M."/>
            <person name="Bento P."/>
            <person name="Noel B."/>
            <person name="Labadie K."/>
            <person name="Alberti A."/>
            <person name="Charles M."/>
            <person name="Arnaud D."/>
            <person name="Guo H."/>
            <person name="Daviaud C."/>
            <person name="Alamery S."/>
            <person name="Jabbari K."/>
            <person name="Zhao M."/>
            <person name="Edger P.P."/>
            <person name="Chelaifa H."/>
            <person name="Tack D."/>
            <person name="Lassalle G."/>
            <person name="Mestiri I."/>
            <person name="Schnel N."/>
            <person name="Le Paslier M.C."/>
            <person name="Fan G."/>
            <person name="Renault V."/>
            <person name="Bayer P.E."/>
            <person name="Golicz A.A."/>
            <person name="Manoli S."/>
            <person name="Lee T.H."/>
            <person name="Thi V.H."/>
            <person name="Chalabi S."/>
            <person name="Hu Q."/>
            <person name="Fan C."/>
            <person name="Tollenaere R."/>
            <person name="Lu Y."/>
            <person name="Battail C."/>
            <person name="Shen J."/>
            <person name="Sidebottom C.H."/>
            <person name="Wang X."/>
            <person name="Canaguier A."/>
            <person name="Chauveau A."/>
            <person name="Berard A."/>
            <person name="Deniot G."/>
            <person name="Guan M."/>
            <person name="Liu Z."/>
            <person name="Sun F."/>
            <person name="Lim Y.P."/>
            <person name="Lyons E."/>
            <person name="Town C.D."/>
            <person name="Bancroft I."/>
            <person name="Wang X."/>
            <person name="Meng J."/>
            <person name="Ma J."/>
            <person name="Pires J.C."/>
            <person name="King G.J."/>
            <person name="Brunel D."/>
            <person name="Delourme R."/>
            <person name="Renard M."/>
            <person name="Aury J.M."/>
            <person name="Adams K.L."/>
            <person name="Batley J."/>
            <person name="Snowdon R.J."/>
            <person name="Tost J."/>
            <person name="Edwards D."/>
            <person name="Zhou Y."/>
            <person name="Hua W."/>
            <person name="Sharpe A.G."/>
            <person name="Paterson A.H."/>
            <person name="Guan C."/>
            <person name="Wincker P."/>
        </authorList>
    </citation>
    <scope>NUCLEOTIDE SEQUENCE [LARGE SCALE GENOMIC DNA]</scope>
    <source>
        <strain evidence="3">cv. Darmor-bzh</strain>
    </source>
</reference>
<protein>
    <submittedName>
        <fullName evidence="2">BnaC03g66960D protein</fullName>
    </submittedName>
</protein>
<feature type="chain" id="PRO_5044539784" evidence="1">
    <location>
        <begin position="25"/>
        <end position="76"/>
    </location>
</feature>
<dbReference type="AlphaFoldDB" id="A0A078INZ4"/>
<keyword evidence="1" id="KW-0732">Signal</keyword>
<dbReference type="Proteomes" id="UP000028999">
    <property type="component" value="Unassembled WGS sequence"/>
</dbReference>
<gene>
    <name evidence="2" type="primary">BnaC03g66960D</name>
    <name evidence="2" type="ORF">GSBRNA2T00003989001</name>
</gene>
<keyword evidence="3" id="KW-1185">Reference proteome</keyword>
<dbReference type="OMA" id="NVHCYPD"/>
<evidence type="ECO:0000313" key="2">
    <source>
        <dbReference type="EMBL" id="CDY51657.1"/>
    </source>
</evidence>
<sequence length="76" mass="8759">MSFSKNILIAFVFTIFFLVSNVHCYPDFEVKQDYKKCYLPCKQIAEGCERFCAAMTIQLVGECISDICCCRSKRPN</sequence>
<proteinExistence type="predicted"/>
<name>A0A078INZ4_BRANA</name>
<dbReference type="EMBL" id="LK033017">
    <property type="protein sequence ID" value="CDY51657.1"/>
    <property type="molecule type" value="Genomic_DNA"/>
</dbReference>
<dbReference type="Gramene" id="CDY51657">
    <property type="protein sequence ID" value="CDY51657"/>
    <property type="gene ID" value="GSBRNA2T00003989001"/>
</dbReference>
<evidence type="ECO:0000313" key="3">
    <source>
        <dbReference type="Proteomes" id="UP000028999"/>
    </source>
</evidence>
<accession>A0A078INZ4</accession>
<organism evidence="2 3">
    <name type="scientific">Brassica napus</name>
    <name type="common">Rape</name>
    <dbReference type="NCBI Taxonomy" id="3708"/>
    <lineage>
        <taxon>Eukaryota</taxon>
        <taxon>Viridiplantae</taxon>
        <taxon>Streptophyta</taxon>
        <taxon>Embryophyta</taxon>
        <taxon>Tracheophyta</taxon>
        <taxon>Spermatophyta</taxon>
        <taxon>Magnoliopsida</taxon>
        <taxon>eudicotyledons</taxon>
        <taxon>Gunneridae</taxon>
        <taxon>Pentapetalae</taxon>
        <taxon>rosids</taxon>
        <taxon>malvids</taxon>
        <taxon>Brassicales</taxon>
        <taxon>Brassicaceae</taxon>
        <taxon>Brassiceae</taxon>
        <taxon>Brassica</taxon>
    </lineage>
</organism>
<feature type="signal peptide" evidence="1">
    <location>
        <begin position="1"/>
        <end position="24"/>
    </location>
</feature>
<evidence type="ECO:0000256" key="1">
    <source>
        <dbReference type="SAM" id="SignalP"/>
    </source>
</evidence>